<sequence>MADFTRSEDVLGQFPQLKTYNHGVSLFPMRNGLTRETIVNALEDATAKIIAKIPWIAGQVVHEPGEEGTSGILRMAPWPKDAPPNKLLKVKDCSDILPTYEEMLAADAPFSMLDGEVICPFPGFPLPYDTAVIGPAPVTMLQVSFVKGGFLLTYSNQHNMMDGTGLFTFITLVSDALRGVDFPDDIVKAANQDPQDVIRLLDPYEPMRDHTYLLKPADAQPVPPRATPKWAYFRFHKEKVPEIKKLAEDPAGFDPTLPFISANDALCALFWQRLAAVRMATGLAPSAVSKFSRALDCRPAVGASPGYLGQMVYQSATRLAFQELVDLPLAAVASRLRRDLDDVNNEFAVRSYASFVAGVKDKSQLLYAGGLNPVTDVGHSSMMNAKVNGFDFGVLGKPDLGRRPKLAPLAGVFYIYPPETSGDLLLLLCLPEMELQGLREDPEWSQCTSMIEEKW</sequence>
<dbReference type="InterPro" id="IPR050317">
    <property type="entry name" value="Plant_Fungal_Acyltransferase"/>
</dbReference>
<reference evidence="3 4" key="1">
    <citation type="submission" date="2024-02" db="EMBL/GenBank/DDBJ databases">
        <title>De novo assembly and annotation of 12 fungi associated with fruit tree decline syndrome in Ontario, Canada.</title>
        <authorList>
            <person name="Sulman M."/>
            <person name="Ellouze W."/>
            <person name="Ilyukhin E."/>
        </authorList>
    </citation>
    <scope>NUCLEOTIDE SEQUENCE [LARGE SCALE GENOMIC DNA]</scope>
    <source>
        <strain evidence="3 4">M1-105</strain>
    </source>
</reference>
<dbReference type="Gene3D" id="3.30.559.10">
    <property type="entry name" value="Chloramphenicol acetyltransferase-like domain"/>
    <property type="match status" value="2"/>
</dbReference>
<organism evidence="3 4">
    <name type="scientific">Neofusicoccum ribis</name>
    <dbReference type="NCBI Taxonomy" id="45134"/>
    <lineage>
        <taxon>Eukaryota</taxon>
        <taxon>Fungi</taxon>
        <taxon>Dikarya</taxon>
        <taxon>Ascomycota</taxon>
        <taxon>Pezizomycotina</taxon>
        <taxon>Dothideomycetes</taxon>
        <taxon>Dothideomycetes incertae sedis</taxon>
        <taxon>Botryosphaeriales</taxon>
        <taxon>Botryosphaeriaceae</taxon>
        <taxon>Neofusicoccum</taxon>
    </lineage>
</organism>
<dbReference type="PANTHER" id="PTHR31642">
    <property type="entry name" value="TRICHOTHECENE 3-O-ACETYLTRANSFERASE"/>
    <property type="match status" value="1"/>
</dbReference>
<keyword evidence="1" id="KW-0808">Transferase</keyword>
<gene>
    <name evidence="3" type="ORF">SLS56_012033</name>
</gene>
<evidence type="ECO:0000259" key="2">
    <source>
        <dbReference type="Pfam" id="PF22664"/>
    </source>
</evidence>
<name>A0ABR3SA00_9PEZI</name>
<dbReference type="Proteomes" id="UP001521116">
    <property type="component" value="Unassembled WGS sequence"/>
</dbReference>
<accession>A0ABR3SA00</accession>
<evidence type="ECO:0000256" key="1">
    <source>
        <dbReference type="ARBA" id="ARBA00022679"/>
    </source>
</evidence>
<keyword evidence="4" id="KW-1185">Reference proteome</keyword>
<proteinExistence type="predicted"/>
<evidence type="ECO:0000313" key="3">
    <source>
        <dbReference type="EMBL" id="KAL1614722.1"/>
    </source>
</evidence>
<dbReference type="InterPro" id="IPR023213">
    <property type="entry name" value="CAT-like_dom_sf"/>
</dbReference>
<dbReference type="Pfam" id="PF22664">
    <property type="entry name" value="TRI-like_N"/>
    <property type="match status" value="1"/>
</dbReference>
<protein>
    <recommendedName>
        <fullName evidence="2">Trichothecene 3-O-acetyltransferase-like N-terminal domain-containing protein</fullName>
    </recommendedName>
</protein>
<dbReference type="EMBL" id="JAJVDC020000362">
    <property type="protein sequence ID" value="KAL1614722.1"/>
    <property type="molecule type" value="Genomic_DNA"/>
</dbReference>
<evidence type="ECO:0000313" key="4">
    <source>
        <dbReference type="Proteomes" id="UP001521116"/>
    </source>
</evidence>
<dbReference type="InterPro" id="IPR054710">
    <property type="entry name" value="Tri101-like_N"/>
</dbReference>
<feature type="domain" description="Trichothecene 3-O-acetyltransferase-like N-terminal" evidence="2">
    <location>
        <begin position="25"/>
        <end position="176"/>
    </location>
</feature>
<dbReference type="PANTHER" id="PTHR31642:SF310">
    <property type="entry name" value="FATTY ALCOHOL:CAFFEOYL-COA ACYLTRANSFERASE"/>
    <property type="match status" value="1"/>
</dbReference>
<comment type="caution">
    <text evidence="3">The sequence shown here is derived from an EMBL/GenBank/DDBJ whole genome shotgun (WGS) entry which is preliminary data.</text>
</comment>